<name>A0A9D4C763_DREPO</name>
<dbReference type="Proteomes" id="UP000828390">
    <property type="component" value="Unassembled WGS sequence"/>
</dbReference>
<accession>A0A9D4C763</accession>
<dbReference type="AlphaFoldDB" id="A0A9D4C763"/>
<protein>
    <recommendedName>
        <fullName evidence="2">B box-type domain-containing protein</fullName>
    </recommendedName>
</protein>
<keyword evidence="4" id="KW-1185">Reference proteome</keyword>
<evidence type="ECO:0000313" key="4">
    <source>
        <dbReference type="Proteomes" id="UP000828390"/>
    </source>
</evidence>
<dbReference type="PROSITE" id="PS50119">
    <property type="entry name" value="ZF_BBOX"/>
    <property type="match status" value="2"/>
</dbReference>
<dbReference type="Pfam" id="PF00643">
    <property type="entry name" value="zf-B_box"/>
    <property type="match status" value="1"/>
</dbReference>
<reference evidence="3" key="1">
    <citation type="journal article" date="2019" name="bioRxiv">
        <title>The Genome of the Zebra Mussel, Dreissena polymorpha: A Resource for Invasive Species Research.</title>
        <authorList>
            <person name="McCartney M.A."/>
            <person name="Auch B."/>
            <person name="Kono T."/>
            <person name="Mallez S."/>
            <person name="Zhang Y."/>
            <person name="Obille A."/>
            <person name="Becker A."/>
            <person name="Abrahante J.E."/>
            <person name="Garbe J."/>
            <person name="Badalamenti J.P."/>
            <person name="Herman A."/>
            <person name="Mangelson H."/>
            <person name="Liachko I."/>
            <person name="Sullivan S."/>
            <person name="Sone E.D."/>
            <person name="Koren S."/>
            <person name="Silverstein K.A.T."/>
            <person name="Beckman K.B."/>
            <person name="Gohl D.M."/>
        </authorList>
    </citation>
    <scope>NUCLEOTIDE SEQUENCE</scope>
    <source>
        <strain evidence="3">Duluth1</strain>
        <tissue evidence="3">Whole animal</tissue>
    </source>
</reference>
<feature type="domain" description="B box-type" evidence="2">
    <location>
        <begin position="76"/>
        <end position="110"/>
    </location>
</feature>
<dbReference type="SUPFAM" id="SSF57845">
    <property type="entry name" value="B-box zinc-binding domain"/>
    <property type="match status" value="1"/>
</dbReference>
<organism evidence="3 4">
    <name type="scientific">Dreissena polymorpha</name>
    <name type="common">Zebra mussel</name>
    <name type="synonym">Mytilus polymorpha</name>
    <dbReference type="NCBI Taxonomy" id="45954"/>
    <lineage>
        <taxon>Eukaryota</taxon>
        <taxon>Metazoa</taxon>
        <taxon>Spiralia</taxon>
        <taxon>Lophotrochozoa</taxon>
        <taxon>Mollusca</taxon>
        <taxon>Bivalvia</taxon>
        <taxon>Autobranchia</taxon>
        <taxon>Heteroconchia</taxon>
        <taxon>Euheterodonta</taxon>
        <taxon>Imparidentia</taxon>
        <taxon>Neoheterodontei</taxon>
        <taxon>Myida</taxon>
        <taxon>Dreissenoidea</taxon>
        <taxon>Dreissenidae</taxon>
        <taxon>Dreissena</taxon>
    </lineage>
</organism>
<sequence length="110" mass="12997">MASIMESSINRGCDFVFDFSCVTCQENDRNKEADFYCDKCSKLYCNKCVKHHNYLFKKHALLGKENISLWPETDVVELEQCQEHRKEKLTIFCEDHSQILCHVCHVHNHQ</sequence>
<reference evidence="3" key="2">
    <citation type="submission" date="2020-11" db="EMBL/GenBank/DDBJ databases">
        <authorList>
            <person name="McCartney M.A."/>
            <person name="Auch B."/>
            <person name="Kono T."/>
            <person name="Mallez S."/>
            <person name="Becker A."/>
            <person name="Gohl D.M."/>
            <person name="Silverstein K.A.T."/>
            <person name="Koren S."/>
            <person name="Bechman K.B."/>
            <person name="Herman A."/>
            <person name="Abrahante J.E."/>
            <person name="Garbe J."/>
        </authorList>
    </citation>
    <scope>NUCLEOTIDE SEQUENCE</scope>
    <source>
        <strain evidence="3">Duluth1</strain>
        <tissue evidence="3">Whole animal</tissue>
    </source>
</reference>
<gene>
    <name evidence="3" type="ORF">DPMN_061108</name>
</gene>
<keyword evidence="1" id="KW-0863">Zinc-finger</keyword>
<evidence type="ECO:0000259" key="2">
    <source>
        <dbReference type="PROSITE" id="PS50119"/>
    </source>
</evidence>
<evidence type="ECO:0000256" key="1">
    <source>
        <dbReference type="PROSITE-ProRule" id="PRU00024"/>
    </source>
</evidence>
<comment type="caution">
    <text evidence="3">The sequence shown here is derived from an EMBL/GenBank/DDBJ whole genome shotgun (WGS) entry which is preliminary data.</text>
</comment>
<keyword evidence="1" id="KW-0479">Metal-binding</keyword>
<dbReference type="EMBL" id="JAIWYP010000013">
    <property type="protein sequence ID" value="KAH3718305.1"/>
    <property type="molecule type" value="Genomic_DNA"/>
</dbReference>
<proteinExistence type="predicted"/>
<feature type="domain" description="B box-type" evidence="2">
    <location>
        <begin position="19"/>
        <end position="64"/>
    </location>
</feature>
<dbReference type="Gene3D" id="3.30.160.60">
    <property type="entry name" value="Classic Zinc Finger"/>
    <property type="match status" value="1"/>
</dbReference>
<dbReference type="GO" id="GO:0008270">
    <property type="term" value="F:zinc ion binding"/>
    <property type="evidence" value="ECO:0007669"/>
    <property type="project" value="UniProtKB-KW"/>
</dbReference>
<dbReference type="InterPro" id="IPR000315">
    <property type="entry name" value="Znf_B-box"/>
</dbReference>
<evidence type="ECO:0000313" key="3">
    <source>
        <dbReference type="EMBL" id="KAH3718305.1"/>
    </source>
</evidence>
<keyword evidence="1" id="KW-0862">Zinc</keyword>